<dbReference type="RefSeq" id="WP_189418966.1">
    <property type="nucleotide sequence ID" value="NZ_BMYZ01000002.1"/>
</dbReference>
<organism evidence="3 4">
    <name type="scientific">Cellvibrio zantedeschiae</name>
    <dbReference type="NCBI Taxonomy" id="1237077"/>
    <lineage>
        <taxon>Bacteria</taxon>
        <taxon>Pseudomonadati</taxon>
        <taxon>Pseudomonadota</taxon>
        <taxon>Gammaproteobacteria</taxon>
        <taxon>Cellvibrionales</taxon>
        <taxon>Cellvibrionaceae</taxon>
        <taxon>Cellvibrio</taxon>
    </lineage>
</organism>
<evidence type="ECO:0000256" key="1">
    <source>
        <dbReference type="ARBA" id="ARBA00038494"/>
    </source>
</evidence>
<feature type="domain" description="Glycosyltransferase 2-like" evidence="2">
    <location>
        <begin position="5"/>
        <end position="136"/>
    </location>
</feature>
<dbReference type="Gene3D" id="3.90.550.10">
    <property type="entry name" value="Spore Coat Polysaccharide Biosynthesis Protein SpsA, Chain A"/>
    <property type="match status" value="1"/>
</dbReference>
<dbReference type="InterPro" id="IPR001173">
    <property type="entry name" value="Glyco_trans_2-like"/>
</dbReference>
<dbReference type="SUPFAM" id="SSF53448">
    <property type="entry name" value="Nucleotide-diphospho-sugar transferases"/>
    <property type="match status" value="1"/>
</dbReference>
<accession>A0ABQ3B531</accession>
<dbReference type="CDD" id="cd02511">
    <property type="entry name" value="Beta4Glucosyltransferase"/>
    <property type="match status" value="1"/>
</dbReference>
<proteinExistence type="inferred from homology"/>
<gene>
    <name evidence="3" type="ORF">GCM10011613_24220</name>
</gene>
<evidence type="ECO:0000313" key="4">
    <source>
        <dbReference type="Proteomes" id="UP000619761"/>
    </source>
</evidence>
<keyword evidence="3" id="KW-0808">Transferase</keyword>
<reference evidence="4" key="1">
    <citation type="journal article" date="2019" name="Int. J. Syst. Evol. Microbiol.">
        <title>The Global Catalogue of Microorganisms (GCM) 10K type strain sequencing project: providing services to taxonomists for standard genome sequencing and annotation.</title>
        <authorList>
            <consortium name="The Broad Institute Genomics Platform"/>
            <consortium name="The Broad Institute Genome Sequencing Center for Infectious Disease"/>
            <person name="Wu L."/>
            <person name="Ma J."/>
        </authorList>
    </citation>
    <scope>NUCLEOTIDE SEQUENCE [LARGE SCALE GENOMIC DNA]</scope>
    <source>
        <strain evidence="4">KCTC 32239</strain>
    </source>
</reference>
<sequence length="254" mass="29051">MPSISAVLIVKNEANKLPECLQSLSWVNEIIVLDSGSSDNTLEIAQGFSAKVFTNTDWQGFGVQRERAANYATSDWIFMIDADERVTPELESAIKAAISQGDAVWQINRLAWCFGRFIKHSGMHPDWIPRLYPRNKAKFDETRVHERLVNHLNLPVRRLDGVLLHYLFDSVRHQQQKAAHYAEEWALQRAAAGKKTFLTSAVLHALACFLRMYVFRLGFLDGKQGFLLALLLSQSTFSKYAELWQLTNNRNVKR</sequence>
<dbReference type="GO" id="GO:0016740">
    <property type="term" value="F:transferase activity"/>
    <property type="evidence" value="ECO:0007669"/>
    <property type="project" value="UniProtKB-KW"/>
</dbReference>
<keyword evidence="4" id="KW-1185">Reference proteome</keyword>
<evidence type="ECO:0000313" key="3">
    <source>
        <dbReference type="EMBL" id="GGY78661.1"/>
    </source>
</evidence>
<dbReference type="Pfam" id="PF00535">
    <property type="entry name" value="Glycos_transf_2"/>
    <property type="match status" value="1"/>
</dbReference>
<protein>
    <submittedName>
        <fullName evidence="3">Glycosyl transferase</fullName>
    </submittedName>
</protein>
<dbReference type="PANTHER" id="PTHR43630">
    <property type="entry name" value="POLY-BETA-1,6-N-ACETYL-D-GLUCOSAMINE SYNTHASE"/>
    <property type="match status" value="1"/>
</dbReference>
<dbReference type="Proteomes" id="UP000619761">
    <property type="component" value="Unassembled WGS sequence"/>
</dbReference>
<dbReference type="PANTHER" id="PTHR43630:SF2">
    <property type="entry name" value="GLYCOSYLTRANSFERASE"/>
    <property type="match status" value="1"/>
</dbReference>
<comment type="caution">
    <text evidence="3">The sequence shown here is derived from an EMBL/GenBank/DDBJ whole genome shotgun (WGS) entry which is preliminary data.</text>
</comment>
<dbReference type="InterPro" id="IPR029044">
    <property type="entry name" value="Nucleotide-diphossugar_trans"/>
</dbReference>
<name>A0ABQ3B531_9GAMM</name>
<comment type="similarity">
    <text evidence="1">Belongs to the glycosyltransferase 2 family. WaaE/KdtX subfamily.</text>
</comment>
<dbReference type="EMBL" id="BMYZ01000002">
    <property type="protein sequence ID" value="GGY78661.1"/>
    <property type="molecule type" value="Genomic_DNA"/>
</dbReference>
<evidence type="ECO:0000259" key="2">
    <source>
        <dbReference type="Pfam" id="PF00535"/>
    </source>
</evidence>